<keyword evidence="6 7" id="KW-0472">Membrane</keyword>
<comment type="subunit">
    <text evidence="7">The complex comprises the extracytoplasmic solute receptor protein and the two transmembrane proteins.</text>
</comment>
<dbReference type="Pfam" id="PF04290">
    <property type="entry name" value="DctQ"/>
    <property type="match status" value="1"/>
</dbReference>
<comment type="caution">
    <text evidence="7">Lacks conserved residue(s) required for the propagation of feature annotation.</text>
</comment>
<dbReference type="Proteomes" id="UP000198914">
    <property type="component" value="Unassembled WGS sequence"/>
</dbReference>
<comment type="subcellular location">
    <subcellularLocation>
        <location evidence="7">Cell inner membrane</location>
        <topology evidence="7">Multi-pass membrane protein</topology>
    </subcellularLocation>
    <subcellularLocation>
        <location evidence="1">Cell membrane</location>
        <topology evidence="1">Multi-pass membrane protein</topology>
    </subcellularLocation>
</comment>
<keyword evidence="10" id="KW-1185">Reference proteome</keyword>
<feature type="domain" description="Tripartite ATP-independent periplasmic transporters DctQ component" evidence="8">
    <location>
        <begin position="63"/>
        <end position="172"/>
    </location>
</feature>
<dbReference type="STRING" id="1244108.SAMN05444004_11768"/>
<evidence type="ECO:0000313" key="10">
    <source>
        <dbReference type="Proteomes" id="UP000198914"/>
    </source>
</evidence>
<dbReference type="InterPro" id="IPR055348">
    <property type="entry name" value="DctQ"/>
</dbReference>
<evidence type="ECO:0000313" key="9">
    <source>
        <dbReference type="EMBL" id="SDZ50098.1"/>
    </source>
</evidence>
<evidence type="ECO:0000256" key="2">
    <source>
        <dbReference type="ARBA" id="ARBA00022448"/>
    </source>
</evidence>
<proteinExistence type="inferred from homology"/>
<feature type="transmembrane region" description="Helical" evidence="7">
    <location>
        <begin position="12"/>
        <end position="31"/>
    </location>
</feature>
<keyword evidence="4 7" id="KW-0812">Transmembrane</keyword>
<feature type="transmembrane region" description="Helical" evidence="7">
    <location>
        <begin position="124"/>
        <end position="145"/>
    </location>
</feature>
<feature type="transmembrane region" description="Helical" evidence="7">
    <location>
        <begin position="47"/>
        <end position="74"/>
    </location>
</feature>
<reference evidence="10" key="1">
    <citation type="submission" date="2016-10" db="EMBL/GenBank/DDBJ databases">
        <authorList>
            <person name="Varghese N."/>
            <person name="Submissions S."/>
        </authorList>
    </citation>
    <scope>NUCLEOTIDE SEQUENCE [LARGE SCALE GENOMIC DNA]</scope>
    <source>
        <strain evidence="10">DSM 100420</strain>
    </source>
</reference>
<feature type="transmembrane region" description="Helical" evidence="7">
    <location>
        <begin position="86"/>
        <end position="104"/>
    </location>
</feature>
<keyword evidence="5 7" id="KW-1133">Transmembrane helix</keyword>
<dbReference type="GO" id="GO:0022857">
    <property type="term" value="F:transmembrane transporter activity"/>
    <property type="evidence" value="ECO:0007669"/>
    <property type="project" value="UniProtKB-UniRule"/>
</dbReference>
<evidence type="ECO:0000256" key="7">
    <source>
        <dbReference type="RuleBase" id="RU369079"/>
    </source>
</evidence>
<evidence type="ECO:0000256" key="5">
    <source>
        <dbReference type="ARBA" id="ARBA00022989"/>
    </source>
</evidence>
<evidence type="ECO:0000256" key="4">
    <source>
        <dbReference type="ARBA" id="ARBA00022692"/>
    </source>
</evidence>
<dbReference type="GO" id="GO:0005886">
    <property type="term" value="C:plasma membrane"/>
    <property type="evidence" value="ECO:0007669"/>
    <property type="project" value="UniProtKB-SubCell"/>
</dbReference>
<evidence type="ECO:0000256" key="1">
    <source>
        <dbReference type="ARBA" id="ARBA00004651"/>
    </source>
</evidence>
<keyword evidence="3" id="KW-1003">Cell membrane</keyword>
<gene>
    <name evidence="9" type="ORF">SAMN05444004_11768</name>
</gene>
<evidence type="ECO:0000256" key="3">
    <source>
        <dbReference type="ARBA" id="ARBA00022475"/>
    </source>
</evidence>
<name>A0A1H3TJP9_9RHOB</name>
<dbReference type="RefSeq" id="WP_092647406.1">
    <property type="nucleotide sequence ID" value="NZ_FNPX01000017.1"/>
</dbReference>
<comment type="similarity">
    <text evidence="7">Belongs to the TRAP transporter small permease family.</text>
</comment>
<dbReference type="AlphaFoldDB" id="A0A1H3TJP9"/>
<protein>
    <recommendedName>
        <fullName evidence="7">TRAP transporter small permease protein</fullName>
    </recommendedName>
</protein>
<evidence type="ECO:0000256" key="6">
    <source>
        <dbReference type="ARBA" id="ARBA00023136"/>
    </source>
</evidence>
<accession>A0A1H3TJP9</accession>
<feature type="transmembrane region" description="Helical" evidence="7">
    <location>
        <begin position="198"/>
        <end position="217"/>
    </location>
</feature>
<keyword evidence="7" id="KW-0997">Cell inner membrane</keyword>
<organism evidence="9 10">
    <name type="scientific">Jannaschia faecimaris</name>
    <dbReference type="NCBI Taxonomy" id="1244108"/>
    <lineage>
        <taxon>Bacteria</taxon>
        <taxon>Pseudomonadati</taxon>
        <taxon>Pseudomonadota</taxon>
        <taxon>Alphaproteobacteria</taxon>
        <taxon>Rhodobacterales</taxon>
        <taxon>Roseobacteraceae</taxon>
        <taxon>Jannaschia</taxon>
    </lineage>
</organism>
<dbReference type="EMBL" id="FNPX01000017">
    <property type="protein sequence ID" value="SDZ50098.1"/>
    <property type="molecule type" value="Genomic_DNA"/>
</dbReference>
<keyword evidence="2 7" id="KW-0813">Transport</keyword>
<sequence length="237" mass="25685">MTDWAPVLGLPLWVWLFILPSLIATACYVAGPRLEPRLRPIWRALDVLYLASGCLSAVFMVMILLLIVAQMIARWTGVTLPGTTEFAGYAMAGTSFFALCHALTRGAHIRVSIILNANAFLKRWLDLFAVFGAAVIATYFARYAIKANGFSALLNDRTQGQDQIPEWIVTLLSLPSRAPGEWGSAMAGAGDGLVYTPLWIPQLAMSAGTVLLAIALWDTLCRMAVTGTNPIVSEAVE</sequence>
<comment type="function">
    <text evidence="7">Part of the tripartite ATP-independent periplasmic (TRAP) transport system.</text>
</comment>
<dbReference type="OrthoDB" id="9797534at2"/>
<evidence type="ECO:0000259" key="8">
    <source>
        <dbReference type="Pfam" id="PF04290"/>
    </source>
</evidence>